<gene>
    <name evidence="1" type="ORF">D9611_003942</name>
</gene>
<reference evidence="1 2" key="1">
    <citation type="journal article" date="2020" name="ISME J.">
        <title>Uncovering the hidden diversity of litter-decomposition mechanisms in mushroom-forming fungi.</title>
        <authorList>
            <person name="Floudas D."/>
            <person name="Bentzer J."/>
            <person name="Ahren D."/>
            <person name="Johansson T."/>
            <person name="Persson P."/>
            <person name="Tunlid A."/>
        </authorList>
    </citation>
    <scope>NUCLEOTIDE SEQUENCE [LARGE SCALE GENOMIC DNA]</scope>
    <source>
        <strain evidence="1 2">CBS 175.51</strain>
    </source>
</reference>
<keyword evidence="2" id="KW-1185">Reference proteome</keyword>
<accession>A0A8H5B6U7</accession>
<organism evidence="1 2">
    <name type="scientific">Ephemerocybe angulata</name>
    <dbReference type="NCBI Taxonomy" id="980116"/>
    <lineage>
        <taxon>Eukaryota</taxon>
        <taxon>Fungi</taxon>
        <taxon>Dikarya</taxon>
        <taxon>Basidiomycota</taxon>
        <taxon>Agaricomycotina</taxon>
        <taxon>Agaricomycetes</taxon>
        <taxon>Agaricomycetidae</taxon>
        <taxon>Agaricales</taxon>
        <taxon>Agaricineae</taxon>
        <taxon>Psathyrellaceae</taxon>
        <taxon>Ephemerocybe</taxon>
    </lineage>
</organism>
<comment type="caution">
    <text evidence="1">The sequence shown here is derived from an EMBL/GenBank/DDBJ whole genome shotgun (WGS) entry which is preliminary data.</text>
</comment>
<evidence type="ECO:0000313" key="2">
    <source>
        <dbReference type="Proteomes" id="UP000541558"/>
    </source>
</evidence>
<sequence length="66" mass="7281">MGARRALMPAPPPTLLRVIEPRTVISAADIDDSSYSIKILPVVDYCSRAFLTRTMARTFSIGLFLP</sequence>
<protein>
    <submittedName>
        <fullName evidence="1">Uncharacterized protein</fullName>
    </submittedName>
</protein>
<proteinExistence type="predicted"/>
<evidence type="ECO:0000313" key="1">
    <source>
        <dbReference type="EMBL" id="KAF5317183.1"/>
    </source>
</evidence>
<dbReference type="Proteomes" id="UP000541558">
    <property type="component" value="Unassembled WGS sequence"/>
</dbReference>
<name>A0A8H5B6U7_9AGAR</name>
<dbReference type="AlphaFoldDB" id="A0A8H5B6U7"/>
<dbReference type="EMBL" id="JAACJK010000219">
    <property type="protein sequence ID" value="KAF5317183.1"/>
    <property type="molecule type" value="Genomic_DNA"/>
</dbReference>